<dbReference type="EMBL" id="VCAU01000073">
    <property type="protein sequence ID" value="KAF9886659.1"/>
    <property type="molecule type" value="Genomic_DNA"/>
</dbReference>
<keyword evidence="1" id="KW-0175">Coiled coil</keyword>
<accession>A0AAD4CHN3</accession>
<dbReference type="Proteomes" id="UP001194746">
    <property type="component" value="Unassembled WGS sequence"/>
</dbReference>
<reference evidence="3" key="1">
    <citation type="journal article" date="2019" name="Beilstein J. Org. Chem.">
        <title>Nanangenines: drimane sesquiterpenoids as the dominant metabolite cohort of a novel Australian fungus, Aspergillus nanangensis.</title>
        <authorList>
            <person name="Lacey H.J."/>
            <person name="Gilchrist C.L.M."/>
            <person name="Crombie A."/>
            <person name="Kalaitzis J.A."/>
            <person name="Vuong D."/>
            <person name="Rutledge P.J."/>
            <person name="Turner P."/>
            <person name="Pitt J.I."/>
            <person name="Lacey E."/>
            <person name="Chooi Y.H."/>
            <person name="Piggott A.M."/>
        </authorList>
    </citation>
    <scope>NUCLEOTIDE SEQUENCE</scope>
    <source>
        <strain evidence="3">MST-FP2251</strain>
    </source>
</reference>
<protein>
    <submittedName>
        <fullName evidence="3">Uncharacterized protein</fullName>
    </submittedName>
</protein>
<evidence type="ECO:0000313" key="3">
    <source>
        <dbReference type="EMBL" id="KAF9886659.1"/>
    </source>
</evidence>
<reference evidence="3" key="2">
    <citation type="submission" date="2020-02" db="EMBL/GenBank/DDBJ databases">
        <authorList>
            <person name="Gilchrist C.L.M."/>
            <person name="Chooi Y.-H."/>
        </authorList>
    </citation>
    <scope>NUCLEOTIDE SEQUENCE</scope>
    <source>
        <strain evidence="3">MST-FP2251</strain>
    </source>
</reference>
<feature type="region of interest" description="Disordered" evidence="2">
    <location>
        <begin position="1"/>
        <end position="22"/>
    </location>
</feature>
<feature type="coiled-coil region" evidence="1">
    <location>
        <begin position="191"/>
        <end position="225"/>
    </location>
</feature>
<feature type="compositionally biased region" description="Polar residues" evidence="2">
    <location>
        <begin position="1"/>
        <end position="14"/>
    </location>
</feature>
<gene>
    <name evidence="3" type="ORF">FE257_011172</name>
</gene>
<dbReference type="AlphaFoldDB" id="A0AAD4CHN3"/>
<name>A0AAD4CHN3_ASPNN</name>
<sequence>MAQRQPTTHSTGLSSHIPKPRQEALRIRQALTSYLQSQIIFADDGPDHRNHHAQSHLSLCVPHDAVVDVMRIPSEVTGLRREYLEALQANVTARREYQATCEQRPPKQLQGAGVGAGTQPIEPSLELQAYLRLLRDRRRHAKLQVFQHYLQEIKTRNTAPLDDFDAREIRGEQVTPPEDLEDGIQNGGKGQDRIEELLQNLERAVIRAKVQLNREKKLLEQLKAQLPHNADQVAPAMKLAALQRTRDELVHWVEEKLVSEGDHADGPMEEIPAEEVEESARLLEDQKAQIVERYAAYVDARKRLLDAASRACQPVTIPSTKPPDRTGDLAKPVPSETTALDPAAVLSMTSEILLPLSKAQRALALQKTYLSGLLAKEKSTTLRMLNRLRDESHLLPEYPLLARQPRFKHAIAALSSRHVSNPAESSKQTDEVISLAEAWAFASQAAGTAERDYVDQKVCEGSETAEDAEQVLREVYDLLNQDLEETLREDPGEGTEENDIWTSQVQPGRMKSHRRDQRPPGPWSGLDGRVGIDE</sequence>
<organism evidence="3 4">
    <name type="scientific">Aspergillus nanangensis</name>
    <dbReference type="NCBI Taxonomy" id="2582783"/>
    <lineage>
        <taxon>Eukaryota</taxon>
        <taxon>Fungi</taxon>
        <taxon>Dikarya</taxon>
        <taxon>Ascomycota</taxon>
        <taxon>Pezizomycotina</taxon>
        <taxon>Eurotiomycetes</taxon>
        <taxon>Eurotiomycetidae</taxon>
        <taxon>Eurotiales</taxon>
        <taxon>Aspergillaceae</taxon>
        <taxon>Aspergillus</taxon>
        <taxon>Aspergillus subgen. Circumdati</taxon>
    </lineage>
</organism>
<evidence type="ECO:0000256" key="1">
    <source>
        <dbReference type="SAM" id="Coils"/>
    </source>
</evidence>
<evidence type="ECO:0000313" key="4">
    <source>
        <dbReference type="Proteomes" id="UP001194746"/>
    </source>
</evidence>
<comment type="caution">
    <text evidence="3">The sequence shown here is derived from an EMBL/GenBank/DDBJ whole genome shotgun (WGS) entry which is preliminary data.</text>
</comment>
<feature type="region of interest" description="Disordered" evidence="2">
    <location>
        <begin position="486"/>
        <end position="534"/>
    </location>
</feature>
<proteinExistence type="predicted"/>
<feature type="region of interest" description="Disordered" evidence="2">
    <location>
        <begin position="315"/>
        <end position="336"/>
    </location>
</feature>
<evidence type="ECO:0000256" key="2">
    <source>
        <dbReference type="SAM" id="MobiDB-lite"/>
    </source>
</evidence>
<keyword evidence="4" id="KW-1185">Reference proteome</keyword>